<proteinExistence type="predicted"/>
<dbReference type="Proteomes" id="UP000243904">
    <property type="component" value="Chromosome I"/>
</dbReference>
<evidence type="ECO:0000313" key="3">
    <source>
        <dbReference type="Proteomes" id="UP000243904"/>
    </source>
</evidence>
<sequence length="187" mass="18233">MGLLDVLNGMQNGPRGPSNPSAQSGGGMSPMTMAILGLLAWKAVKHLTGGQPGATPAPAPAPGNSANSGGGMGGLGGLIPGGLGGLLAGGAAGSVISGGLGDLLKQLQQSGHGETANSWVSPGPNKQIAPGDLANALGADQISSLMSQSGLSRDELLSGLSQHLPDVVNHLTPDGRLPTESELSGRI</sequence>
<dbReference type="Pfam" id="PF20159">
    <property type="entry name" value="YidB"/>
    <property type="match status" value="1"/>
</dbReference>
<dbReference type="InterPro" id="IPR027405">
    <property type="entry name" value="YidB-like"/>
</dbReference>
<name>A0A1H1ZMI2_9BRAD</name>
<dbReference type="AlphaFoldDB" id="A0A1H1ZMI2"/>
<gene>
    <name evidence="2" type="ORF">SAMN05444158_5543</name>
</gene>
<accession>A0A1H1ZMI2</accession>
<dbReference type="InterPro" id="IPR045372">
    <property type="entry name" value="YidB"/>
</dbReference>
<dbReference type="Gene3D" id="1.10.10.690">
    <property type="entry name" value="YidB-like"/>
    <property type="match status" value="1"/>
</dbReference>
<evidence type="ECO:0000313" key="2">
    <source>
        <dbReference type="EMBL" id="SDT34853.1"/>
    </source>
</evidence>
<dbReference type="RefSeq" id="WP_146689578.1">
    <property type="nucleotide sequence ID" value="NZ_LT629750.1"/>
</dbReference>
<evidence type="ECO:0000256" key="1">
    <source>
        <dbReference type="SAM" id="MobiDB-lite"/>
    </source>
</evidence>
<protein>
    <submittedName>
        <fullName evidence="2">Uncharacterized conserved protein YidB, DUF937 family</fullName>
    </submittedName>
</protein>
<organism evidence="2 3">
    <name type="scientific">Bradyrhizobium canariense</name>
    <dbReference type="NCBI Taxonomy" id="255045"/>
    <lineage>
        <taxon>Bacteria</taxon>
        <taxon>Pseudomonadati</taxon>
        <taxon>Pseudomonadota</taxon>
        <taxon>Alphaproteobacteria</taxon>
        <taxon>Hyphomicrobiales</taxon>
        <taxon>Nitrobacteraceae</taxon>
        <taxon>Bradyrhizobium</taxon>
    </lineage>
</organism>
<dbReference type="EMBL" id="LT629750">
    <property type="protein sequence ID" value="SDT34853.1"/>
    <property type="molecule type" value="Genomic_DNA"/>
</dbReference>
<keyword evidence="3" id="KW-1185">Reference proteome</keyword>
<dbReference type="SUPFAM" id="SSF140804">
    <property type="entry name" value="YidB-like"/>
    <property type="match status" value="1"/>
</dbReference>
<feature type="region of interest" description="Disordered" evidence="1">
    <location>
        <begin position="7"/>
        <end position="28"/>
    </location>
</feature>
<reference evidence="3" key="1">
    <citation type="submission" date="2016-10" db="EMBL/GenBank/DDBJ databases">
        <authorList>
            <person name="Varghese N."/>
            <person name="Submissions S."/>
        </authorList>
    </citation>
    <scope>NUCLEOTIDE SEQUENCE [LARGE SCALE GENOMIC DNA]</scope>
    <source>
        <strain evidence="3">GAS369</strain>
    </source>
</reference>